<feature type="transmembrane region" description="Helical" evidence="1">
    <location>
        <begin position="76"/>
        <end position="95"/>
    </location>
</feature>
<dbReference type="RefSeq" id="WP_131446986.1">
    <property type="nucleotide sequence ID" value="NZ_SJZB01000034.1"/>
</dbReference>
<feature type="transmembrane region" description="Helical" evidence="1">
    <location>
        <begin position="278"/>
        <end position="295"/>
    </location>
</feature>
<feature type="transmembrane region" description="Helical" evidence="1">
    <location>
        <begin position="254"/>
        <end position="272"/>
    </location>
</feature>
<accession>A0A4R1BCB2</accession>
<feature type="transmembrane region" description="Helical" evidence="1">
    <location>
        <begin position="221"/>
        <end position="242"/>
    </location>
</feature>
<keyword evidence="1" id="KW-1133">Transmembrane helix</keyword>
<feature type="transmembrane region" description="Helical" evidence="1">
    <location>
        <begin position="174"/>
        <end position="193"/>
    </location>
</feature>
<evidence type="ECO:0000313" key="3">
    <source>
        <dbReference type="Proteomes" id="UP000295443"/>
    </source>
</evidence>
<evidence type="ECO:0000256" key="1">
    <source>
        <dbReference type="SAM" id="Phobius"/>
    </source>
</evidence>
<feature type="transmembrane region" description="Helical" evidence="1">
    <location>
        <begin position="307"/>
        <end position="325"/>
    </location>
</feature>
<evidence type="ECO:0008006" key="4">
    <source>
        <dbReference type="Google" id="ProtNLM"/>
    </source>
</evidence>
<evidence type="ECO:0000313" key="2">
    <source>
        <dbReference type="EMBL" id="TCJ14679.1"/>
    </source>
</evidence>
<feature type="transmembrane region" description="Helical" evidence="1">
    <location>
        <begin position="107"/>
        <end position="124"/>
    </location>
</feature>
<gene>
    <name evidence="2" type="ORF">EZJ19_09540</name>
</gene>
<keyword evidence="3" id="KW-1185">Reference proteome</keyword>
<comment type="caution">
    <text evidence="2">The sequence shown here is derived from an EMBL/GenBank/DDBJ whole genome shotgun (WGS) entry which is preliminary data.</text>
</comment>
<dbReference type="OrthoDB" id="7993201at2"/>
<keyword evidence="1" id="KW-0472">Membrane</keyword>
<proteinExistence type="predicted"/>
<sequence>MLQDVFIFQDGIYRVSLGQIPHLDYHTPLGAFCYYLPIIAGNIPSFGPTIQHGLALLTILFALMAVRIAVTRLDGVVGFLYVTYVVLMLAAPATIQAGGDEVTFAMFYNRIGYAFLILLIGYFKKTIGECDVKIDIVYFIISGFLLLHLKVSYFAAWGGIILLLFMSRPELRRAIFISLLLLFGICLVMFWSVPEFYFAYWKDIGESAIAKAGSVDVVGRFWKVVGNNYIYLSVVVGSAWIVARNDAESTVGRLIPLVVSVAIFFGSVLIYIGNYQRQLFVLPEIFVLVLATQITHGQSEKRRDGRLSYALLLLLSLLYIGPEMLNRISATRTYWRNENHPIMYTFPVPTELSSRFIVREARYSLFYELSKKHSITIGGLREYFKGRNPRQEIFQEDYLYSVGRGVEVLKEVQRQFGRGSVVTFDFSNPFPYLMALPPSSGDYLWYHDGVNISHGNIAPAAAVVGGAKYILIPEVPARVASRDFLVDEFGDYVITHFELLYHDEMWLVWGRR</sequence>
<protein>
    <recommendedName>
        <fullName evidence="4">Glycosyltransferase RgtA/B/C/D-like domain-containing protein</fullName>
    </recommendedName>
</protein>
<dbReference type="AlphaFoldDB" id="A0A4R1BCB2"/>
<feature type="transmembrane region" description="Helical" evidence="1">
    <location>
        <begin position="53"/>
        <end position="70"/>
    </location>
</feature>
<name>A0A4R1BCB2_9PROT</name>
<keyword evidence="1" id="KW-0812">Transmembrane</keyword>
<organism evidence="2 3">
    <name type="scientific">Parasulfuritortus cantonensis</name>
    <dbReference type="NCBI Taxonomy" id="2528202"/>
    <lineage>
        <taxon>Bacteria</taxon>
        <taxon>Pseudomonadati</taxon>
        <taxon>Pseudomonadota</taxon>
        <taxon>Betaproteobacteria</taxon>
        <taxon>Nitrosomonadales</taxon>
        <taxon>Thiobacillaceae</taxon>
        <taxon>Parasulfuritortus</taxon>
    </lineage>
</organism>
<dbReference type="Proteomes" id="UP000295443">
    <property type="component" value="Unassembled WGS sequence"/>
</dbReference>
<dbReference type="EMBL" id="SJZB01000034">
    <property type="protein sequence ID" value="TCJ14679.1"/>
    <property type="molecule type" value="Genomic_DNA"/>
</dbReference>
<feature type="transmembrane region" description="Helical" evidence="1">
    <location>
        <begin position="136"/>
        <end position="165"/>
    </location>
</feature>
<reference evidence="2 3" key="1">
    <citation type="submission" date="2019-03" db="EMBL/GenBank/DDBJ databases">
        <title>Genome sequence of Thiobacillaceae bacterium LSR1, a sulfur-oxidizing bacterium isolated from freshwater sediment.</title>
        <authorList>
            <person name="Li S."/>
        </authorList>
    </citation>
    <scope>NUCLEOTIDE SEQUENCE [LARGE SCALE GENOMIC DNA]</scope>
    <source>
        <strain evidence="2 3">LSR1</strain>
    </source>
</reference>